<dbReference type="EMBL" id="LR798423">
    <property type="protein sequence ID" value="CAB5230795.1"/>
    <property type="molecule type" value="Genomic_DNA"/>
</dbReference>
<sequence length="308" mass="34979">MDDVKLDTSKTLTLTLPSDPTSNAVSVKLYHEFGSLVSGPTAATRTSAGVYTITYGQLASGHYVLNSAGRHRADFTYTVSGTSYTKSQYINVYTPYITADDFFEDHPELEDDWSDKFDKMEKKVRNIINTFCGQQFDYYPSKYIEIPGTNKKTLHLPFPIVDLTKVTLNLGMSDEAILYDSSDASYTAIEKAKEPHSFGSTYYIQFKRSMLDSVQTIITTNKFNAADSYKIEGSFGWQFVPNNIEQAADLLLEDMMNDDSEFRRHGIHRVDMDTIQYQVNDKFLETTGNIDADILLMDYTLFVMDYIV</sequence>
<evidence type="ECO:0000313" key="2">
    <source>
        <dbReference type="EMBL" id="CAB4146067.1"/>
    </source>
</evidence>
<evidence type="ECO:0000313" key="5">
    <source>
        <dbReference type="EMBL" id="CAB4175227.1"/>
    </source>
</evidence>
<dbReference type="EMBL" id="LR797180">
    <property type="protein sequence ID" value="CAB4192074.1"/>
    <property type="molecule type" value="Genomic_DNA"/>
</dbReference>
<evidence type="ECO:0000313" key="1">
    <source>
        <dbReference type="EMBL" id="CAB4135608.1"/>
    </source>
</evidence>
<accession>A0A6J5RK00</accession>
<evidence type="ECO:0000313" key="11">
    <source>
        <dbReference type="EMBL" id="CAB5230795.1"/>
    </source>
</evidence>
<evidence type="ECO:0000313" key="3">
    <source>
        <dbReference type="EMBL" id="CAB4151005.1"/>
    </source>
</evidence>
<protein>
    <submittedName>
        <fullName evidence="8">Uncharacterized protein</fullName>
    </submittedName>
</protein>
<evidence type="ECO:0000313" key="4">
    <source>
        <dbReference type="EMBL" id="CAB4160693.1"/>
    </source>
</evidence>
<reference evidence="8" key="1">
    <citation type="submission" date="2020-05" db="EMBL/GenBank/DDBJ databases">
        <authorList>
            <person name="Chiriac C."/>
            <person name="Salcher M."/>
            <person name="Ghai R."/>
            <person name="Kavagutti S V."/>
        </authorList>
    </citation>
    <scope>NUCLEOTIDE SEQUENCE</scope>
</reference>
<evidence type="ECO:0000313" key="8">
    <source>
        <dbReference type="EMBL" id="CAB4192074.1"/>
    </source>
</evidence>
<evidence type="ECO:0000313" key="9">
    <source>
        <dbReference type="EMBL" id="CAB4216047.1"/>
    </source>
</evidence>
<organism evidence="8">
    <name type="scientific">uncultured Caudovirales phage</name>
    <dbReference type="NCBI Taxonomy" id="2100421"/>
    <lineage>
        <taxon>Viruses</taxon>
        <taxon>Duplodnaviria</taxon>
        <taxon>Heunggongvirae</taxon>
        <taxon>Uroviricota</taxon>
        <taxon>Caudoviricetes</taxon>
        <taxon>Peduoviridae</taxon>
        <taxon>Maltschvirus</taxon>
        <taxon>Maltschvirus maltsch</taxon>
    </lineage>
</organism>
<gene>
    <name evidence="6" type="ORF">UFOVP1031_47</name>
    <name evidence="7" type="ORF">UFOVP1172_88</name>
    <name evidence="8" type="ORF">UFOVP1240_150</name>
    <name evidence="9" type="ORF">UFOVP1486_50</name>
    <name evidence="11" type="ORF">UFOVP1578_119</name>
    <name evidence="10" type="ORF">UFOVP1630_111</name>
    <name evidence="1" type="ORF">UFOVP288_10</name>
    <name evidence="2" type="ORF">UFOVP483_29</name>
    <name evidence="3" type="ORF">UFOVP573_105</name>
    <name evidence="4" type="ORF">UFOVP769_10</name>
    <name evidence="5" type="ORF">UFOVP962_135</name>
</gene>
<dbReference type="EMBL" id="LR796917">
    <property type="protein sequence ID" value="CAB4175227.1"/>
    <property type="molecule type" value="Genomic_DNA"/>
</dbReference>
<dbReference type="EMBL" id="LR797434">
    <property type="protein sequence ID" value="CAB4216047.1"/>
    <property type="molecule type" value="Genomic_DNA"/>
</dbReference>
<evidence type="ECO:0000313" key="10">
    <source>
        <dbReference type="EMBL" id="CAB4220182.1"/>
    </source>
</evidence>
<dbReference type="EMBL" id="LR797130">
    <property type="protein sequence ID" value="CAB4188757.1"/>
    <property type="molecule type" value="Genomic_DNA"/>
</dbReference>
<dbReference type="EMBL" id="LR796980">
    <property type="protein sequence ID" value="CAB4179262.1"/>
    <property type="molecule type" value="Genomic_DNA"/>
</dbReference>
<dbReference type="EMBL" id="LR796709">
    <property type="protein sequence ID" value="CAB4160693.1"/>
    <property type="molecule type" value="Genomic_DNA"/>
</dbReference>
<name>A0A6J5RK00_9CAUD</name>
<dbReference type="EMBL" id="LR796461">
    <property type="protein sequence ID" value="CAB4146067.1"/>
    <property type="molecule type" value="Genomic_DNA"/>
</dbReference>
<evidence type="ECO:0000313" key="6">
    <source>
        <dbReference type="EMBL" id="CAB4179262.1"/>
    </source>
</evidence>
<dbReference type="EMBL" id="LR797492">
    <property type="protein sequence ID" value="CAB4220182.1"/>
    <property type="molecule type" value="Genomic_DNA"/>
</dbReference>
<evidence type="ECO:0000313" key="7">
    <source>
        <dbReference type="EMBL" id="CAB4188757.1"/>
    </source>
</evidence>
<dbReference type="EMBL" id="LR796548">
    <property type="protein sequence ID" value="CAB4151005.1"/>
    <property type="molecule type" value="Genomic_DNA"/>
</dbReference>
<proteinExistence type="predicted"/>
<dbReference type="EMBL" id="LR796305">
    <property type="protein sequence ID" value="CAB4135608.1"/>
    <property type="molecule type" value="Genomic_DNA"/>
</dbReference>